<evidence type="ECO:0000256" key="4">
    <source>
        <dbReference type="SAM" id="SignalP"/>
    </source>
</evidence>
<feature type="signal peptide" evidence="4">
    <location>
        <begin position="1"/>
        <end position="25"/>
    </location>
</feature>
<dbReference type="PANTHER" id="PTHR33683">
    <property type="entry name" value="1, PUTATIVE-RELATED"/>
    <property type="match status" value="1"/>
</dbReference>
<dbReference type="PANTHER" id="PTHR33683:SF46">
    <property type="entry name" value="SUSHI DOMAIN-CONTAINING PROTEIN"/>
    <property type="match status" value="1"/>
</dbReference>
<dbReference type="AlphaFoldDB" id="A0A3S1B3P5"/>
<dbReference type="InterPro" id="IPR006970">
    <property type="entry name" value="PT"/>
</dbReference>
<dbReference type="Gene3D" id="3.10.170.10">
    <property type="match status" value="1"/>
</dbReference>
<evidence type="ECO:0000313" key="5">
    <source>
        <dbReference type="EMBL" id="RUS75328.1"/>
    </source>
</evidence>
<evidence type="ECO:0000256" key="3">
    <source>
        <dbReference type="SAM" id="MobiDB-lite"/>
    </source>
</evidence>
<dbReference type="Proteomes" id="UP000271974">
    <property type="component" value="Unassembled WGS sequence"/>
</dbReference>
<dbReference type="OrthoDB" id="5332336at2759"/>
<keyword evidence="2" id="KW-0677">Repeat</keyword>
<feature type="non-terminal residue" evidence="5">
    <location>
        <position position="399"/>
    </location>
</feature>
<proteinExistence type="predicted"/>
<dbReference type="Pfam" id="PF04886">
    <property type="entry name" value="PT"/>
    <property type="match status" value="1"/>
</dbReference>
<organism evidence="5 6">
    <name type="scientific">Elysia chlorotica</name>
    <name type="common">Eastern emerald elysia</name>
    <name type="synonym">Sea slug</name>
    <dbReference type="NCBI Taxonomy" id="188477"/>
    <lineage>
        <taxon>Eukaryota</taxon>
        <taxon>Metazoa</taxon>
        <taxon>Spiralia</taxon>
        <taxon>Lophotrochozoa</taxon>
        <taxon>Mollusca</taxon>
        <taxon>Gastropoda</taxon>
        <taxon>Heterobranchia</taxon>
        <taxon>Euthyneura</taxon>
        <taxon>Panpulmonata</taxon>
        <taxon>Sacoglossa</taxon>
        <taxon>Placobranchoidea</taxon>
        <taxon>Plakobranchidae</taxon>
        <taxon>Elysia</taxon>
    </lineage>
</organism>
<comment type="caution">
    <text evidence="5">The sequence shown here is derived from an EMBL/GenBank/DDBJ whole genome shotgun (WGS) entry which is preliminary data.</text>
</comment>
<name>A0A3S1B3P5_ELYCH</name>
<protein>
    <submittedName>
        <fullName evidence="5">Uncharacterized protein</fullName>
    </submittedName>
</protein>
<feature type="non-terminal residue" evidence="5">
    <location>
        <position position="1"/>
    </location>
</feature>
<feature type="chain" id="PRO_5018564019" evidence="4">
    <location>
        <begin position="26"/>
        <end position="399"/>
    </location>
</feature>
<evidence type="ECO:0000313" key="6">
    <source>
        <dbReference type="Proteomes" id="UP000271974"/>
    </source>
</evidence>
<evidence type="ECO:0000256" key="1">
    <source>
        <dbReference type="ARBA" id="ARBA00022729"/>
    </source>
</evidence>
<feature type="region of interest" description="Disordered" evidence="3">
    <location>
        <begin position="241"/>
        <end position="316"/>
    </location>
</feature>
<dbReference type="EMBL" id="RQTK01000752">
    <property type="protein sequence ID" value="RUS75328.1"/>
    <property type="molecule type" value="Genomic_DNA"/>
</dbReference>
<sequence>FRLPVWRRVPLTLFIVLLSVELALAARKVEIWEKDDSGSGDEDNESGKSRRAISSRIVSRLNLGANVDVQPEDSLLSAQGNTKKKYSETYKGYKVFNTGLDVEEDASGGVAIVAGDVYADIEGDLGTVDHCDLPQATAKKIALRKFGLKPKNINIVREAYDNYVYIDSDNVARWAVDVELSLFKKDKTFSRPVVFIDACSQEILDFFDRKGFFTIPPEVTGFDTDSPYDVSPNFPTDVFTDLFTDGPKFPTDDSSNNPTNFPTNSPTNAPTNSPTNAPTNSPTNSPTNAPTNSPTQGPTNQPPGKCDVRDTAGNPKRVVKFGPGEEFCLTPMRRSSDGSMCYLENQYVKTVDLKGREDDSSTKIASFRCSEGYDDEKNGGFSPVLDAFFFCTASSRLYR</sequence>
<dbReference type="STRING" id="188477.A0A3S1B3P5"/>
<feature type="compositionally biased region" description="Low complexity" evidence="3">
    <location>
        <begin position="254"/>
        <end position="295"/>
    </location>
</feature>
<reference evidence="5 6" key="1">
    <citation type="submission" date="2019-01" db="EMBL/GenBank/DDBJ databases">
        <title>A draft genome assembly of the solar-powered sea slug Elysia chlorotica.</title>
        <authorList>
            <person name="Cai H."/>
            <person name="Li Q."/>
            <person name="Fang X."/>
            <person name="Li J."/>
            <person name="Curtis N.E."/>
            <person name="Altenburger A."/>
            <person name="Shibata T."/>
            <person name="Feng M."/>
            <person name="Maeda T."/>
            <person name="Schwartz J.A."/>
            <person name="Shigenobu S."/>
            <person name="Lundholm N."/>
            <person name="Nishiyama T."/>
            <person name="Yang H."/>
            <person name="Hasebe M."/>
            <person name="Li S."/>
            <person name="Pierce S.K."/>
            <person name="Wang J."/>
        </authorList>
    </citation>
    <scope>NUCLEOTIDE SEQUENCE [LARGE SCALE GENOMIC DNA]</scope>
    <source>
        <strain evidence="5">EC2010</strain>
        <tissue evidence="5">Whole organism of an adult</tissue>
    </source>
</reference>
<keyword evidence="6" id="KW-1185">Reference proteome</keyword>
<gene>
    <name evidence="5" type="ORF">EGW08_016917</name>
</gene>
<dbReference type="Gene3D" id="3.10.450.40">
    <property type="match status" value="1"/>
</dbReference>
<dbReference type="Gene3D" id="3.10.450.490">
    <property type="match status" value="1"/>
</dbReference>
<evidence type="ECO:0000256" key="2">
    <source>
        <dbReference type="ARBA" id="ARBA00022737"/>
    </source>
</evidence>
<accession>A0A3S1B3P5</accession>
<keyword evidence="1 4" id="KW-0732">Signal</keyword>